<dbReference type="InterPro" id="IPR020019">
    <property type="entry name" value="AcTrfase_PglD-like"/>
</dbReference>
<comment type="caution">
    <text evidence="3">The sequence shown here is derived from an EMBL/GenBank/DDBJ whole genome shotgun (WGS) entry which is preliminary data.</text>
</comment>
<accession>A0A2S7FAJ8</accession>
<evidence type="ECO:0000259" key="2">
    <source>
        <dbReference type="Pfam" id="PF17836"/>
    </source>
</evidence>
<proteinExistence type="predicted"/>
<dbReference type="Gene3D" id="2.160.10.10">
    <property type="entry name" value="Hexapeptide repeat proteins"/>
    <property type="match status" value="1"/>
</dbReference>
<dbReference type="Gene3D" id="3.40.50.20">
    <property type="match status" value="1"/>
</dbReference>
<dbReference type="RefSeq" id="WP_043663293.1">
    <property type="nucleotide sequence ID" value="NZ_JSEG01000006.1"/>
</dbReference>
<dbReference type="InterPro" id="IPR041561">
    <property type="entry name" value="PglD_N"/>
</dbReference>
<name>A0A2S7FAJ8_CLOBU</name>
<dbReference type="CDD" id="cd03360">
    <property type="entry name" value="LbH_AT_putative"/>
    <property type="match status" value="1"/>
</dbReference>
<reference evidence="3 4" key="1">
    <citation type="submission" date="2016-01" db="EMBL/GenBank/DDBJ databases">
        <title>Characterization of the Clostridium difficile lineages that are prevalent in Hong Kong and China.</title>
        <authorList>
            <person name="Kwok J.S.-L."/>
            <person name="Lam W.-Y."/>
            <person name="Ip M."/>
            <person name="Chan T.-F."/>
            <person name="Hawkey P.M."/>
            <person name="Tsui S.K.-W."/>
        </authorList>
    </citation>
    <scope>NUCLEOTIDE SEQUENCE [LARGE SCALE GENOMIC DNA]</scope>
    <source>
        <strain evidence="3 4">300064</strain>
    </source>
</reference>
<dbReference type="Pfam" id="PF17836">
    <property type="entry name" value="PglD_N"/>
    <property type="match status" value="1"/>
</dbReference>
<dbReference type="InterPro" id="IPR011004">
    <property type="entry name" value="Trimer_LpxA-like_sf"/>
</dbReference>
<dbReference type="PANTHER" id="PTHR43300:SF7">
    <property type="entry name" value="UDP-N-ACETYLBACILLOSAMINE N-ACETYLTRANSFERASE"/>
    <property type="match status" value="1"/>
</dbReference>
<feature type="binding site" evidence="1">
    <location>
        <position position="82"/>
    </location>
    <ligand>
        <name>substrate</name>
    </ligand>
</feature>
<evidence type="ECO:0000313" key="4">
    <source>
        <dbReference type="Proteomes" id="UP000238081"/>
    </source>
</evidence>
<protein>
    <submittedName>
        <fullName evidence="3">Acetyltransferase</fullName>
    </submittedName>
</protein>
<dbReference type="Proteomes" id="UP000238081">
    <property type="component" value="Unassembled WGS sequence"/>
</dbReference>
<organism evidence="3 4">
    <name type="scientific">Clostridium butyricum</name>
    <dbReference type="NCBI Taxonomy" id="1492"/>
    <lineage>
        <taxon>Bacteria</taxon>
        <taxon>Bacillati</taxon>
        <taxon>Bacillota</taxon>
        <taxon>Clostridia</taxon>
        <taxon>Eubacteriales</taxon>
        <taxon>Clostridiaceae</taxon>
        <taxon>Clostridium</taxon>
    </lineage>
</organism>
<dbReference type="EMBL" id="LRDH01000107">
    <property type="protein sequence ID" value="PPV14653.1"/>
    <property type="molecule type" value="Genomic_DNA"/>
</dbReference>
<evidence type="ECO:0000313" key="3">
    <source>
        <dbReference type="EMBL" id="PPV14653.1"/>
    </source>
</evidence>
<gene>
    <name evidence="3" type="ORF">AWN73_02775</name>
</gene>
<dbReference type="InterPro" id="IPR050179">
    <property type="entry name" value="Trans_hexapeptide_repeat"/>
</dbReference>
<dbReference type="GO" id="GO:0016740">
    <property type="term" value="F:transferase activity"/>
    <property type="evidence" value="ECO:0007669"/>
    <property type="project" value="UniProtKB-KW"/>
</dbReference>
<feature type="domain" description="PglD N-terminal" evidence="2">
    <location>
        <begin position="8"/>
        <end position="94"/>
    </location>
</feature>
<dbReference type="AlphaFoldDB" id="A0A2S7FAJ8"/>
<sequence>MKWNGLPIVIMGISGISKETKTIIDEINNLNYEKMYNFLGFISEKSEDIGKKVLNSTVVCSDENFADYIEGFKEIGVVIPIGTPKIKKRIFEKLRKYNKIIFPNIISPSAKIMDYDNIKLGIGNIICSGCILTTEIELGNFNLININTTIGHNSVIKDYCVINPLSSISGDVTIKDEVLCGAGCTIKQGVNIARNSIIGLGAFVVKDVHENTTIICTPGRNSRKEE</sequence>
<dbReference type="PANTHER" id="PTHR43300">
    <property type="entry name" value="ACETYLTRANSFERASE"/>
    <property type="match status" value="1"/>
</dbReference>
<evidence type="ECO:0000256" key="1">
    <source>
        <dbReference type="PIRSR" id="PIRSR620019-2"/>
    </source>
</evidence>
<keyword evidence="3" id="KW-0808">Transferase</keyword>
<dbReference type="SUPFAM" id="SSF51161">
    <property type="entry name" value="Trimeric LpxA-like enzymes"/>
    <property type="match status" value="1"/>
</dbReference>